<proteinExistence type="predicted"/>
<dbReference type="InterPro" id="IPR011747">
    <property type="entry name" value="CHP02241"/>
</dbReference>
<dbReference type="Pfam" id="PF06841">
    <property type="entry name" value="Phage_T4_gp19"/>
    <property type="match status" value="1"/>
</dbReference>
<accession>H8GWQ5</accession>
<organism evidence="1 2">
    <name type="scientific">Deinococcus gobiensis (strain DSM 21396 / JCM 16679 / CGMCC 1.7299 / I-0)</name>
    <dbReference type="NCBI Taxonomy" id="745776"/>
    <lineage>
        <taxon>Bacteria</taxon>
        <taxon>Thermotogati</taxon>
        <taxon>Deinococcota</taxon>
        <taxon>Deinococci</taxon>
        <taxon>Deinococcales</taxon>
        <taxon>Deinococcaceae</taxon>
        <taxon>Deinococcus</taxon>
    </lineage>
</organism>
<dbReference type="STRING" id="745776.DGo_CA0598"/>
<dbReference type="GO" id="GO:0005198">
    <property type="term" value="F:structural molecule activity"/>
    <property type="evidence" value="ECO:0007669"/>
    <property type="project" value="InterPro"/>
</dbReference>
<gene>
    <name evidence="1" type="ordered locus">DGo_CA0598</name>
</gene>
<dbReference type="InterPro" id="IPR010667">
    <property type="entry name" value="Phage_T4_Gp19"/>
</dbReference>
<dbReference type="PANTHER" id="PTHR38009:SF1">
    <property type="entry name" value="CONSERVED HYPOTHETICAL PHAGE TAIL PROTEIN"/>
    <property type="match status" value="1"/>
</dbReference>
<dbReference type="EMBL" id="CP002191">
    <property type="protein sequence ID" value="AFD24525.1"/>
    <property type="molecule type" value="Genomic_DNA"/>
</dbReference>
<dbReference type="KEGG" id="dgo:DGo_CA0598"/>
<dbReference type="PATRIC" id="fig|745776.4.peg.609"/>
<evidence type="ECO:0000313" key="1">
    <source>
        <dbReference type="EMBL" id="AFD24525.1"/>
    </source>
</evidence>
<sequence length="128" mass="14166">MDNMPKAVFSEVSGLQMETELFEYQEGGNNGYVYRLPGITKAGNVTLKRGVARDNELFKWYQRVARGVMDLRSVTITLYATQDAQPVVTWELLNAFPCKWTGPQLAAGTDAVAIETIELAHVGILAVE</sequence>
<keyword evidence="2" id="KW-1185">Reference proteome</keyword>
<evidence type="ECO:0000313" key="2">
    <source>
        <dbReference type="Proteomes" id="UP000007575"/>
    </source>
</evidence>
<dbReference type="eggNOG" id="ENOG5032T2H">
    <property type="taxonomic scope" value="Bacteria"/>
</dbReference>
<dbReference type="PANTHER" id="PTHR38009">
    <property type="entry name" value="CONSERVED HYPOTHETICAL PHAGE TAIL PROTEIN"/>
    <property type="match status" value="1"/>
</dbReference>
<name>H8GWQ5_DEIGI</name>
<protein>
    <submittedName>
        <fullName evidence="1">Conserved hypothetical phage tail protein</fullName>
    </submittedName>
</protein>
<dbReference type="AlphaFoldDB" id="H8GWQ5"/>
<reference evidence="1 2" key="1">
    <citation type="journal article" date="2012" name="PLoS ONE">
        <title>Genome sequence and transcriptome analysis of the radioresistant bacterium Deinococcus gobiensis: insights into the extreme environmental adaptations.</title>
        <authorList>
            <person name="Yuan M."/>
            <person name="Chen M."/>
            <person name="Zhang W."/>
            <person name="Lu W."/>
            <person name="Wang J."/>
            <person name="Yang M."/>
            <person name="Zhao P."/>
            <person name="Tang R."/>
            <person name="Li X."/>
            <person name="Hao Y."/>
            <person name="Zhou Z."/>
            <person name="Zhan Y."/>
            <person name="Yu H."/>
            <person name="Teng C."/>
            <person name="Yan Y."/>
            <person name="Ping S."/>
            <person name="Wang Y."/>
            <person name="Lin M."/>
        </authorList>
    </citation>
    <scope>NUCLEOTIDE SEQUENCE [LARGE SCALE GENOMIC DNA]</scope>
    <source>
        <strain evidence="1 2">I-0</strain>
    </source>
</reference>
<dbReference type="HOGENOM" id="CLU_101335_2_0_0"/>
<dbReference type="Proteomes" id="UP000007575">
    <property type="component" value="Chromosome"/>
</dbReference>
<dbReference type="NCBIfam" id="TIGR02241">
    <property type="entry name" value="conserved hypothetical phage tail region protein"/>
    <property type="match status" value="1"/>
</dbReference>